<reference evidence="2 3" key="1">
    <citation type="submission" date="2015-07" db="EMBL/GenBank/DDBJ databases">
        <title>Genome sequence of Ornatilinea apprima DSM 23815.</title>
        <authorList>
            <person name="Hemp J."/>
            <person name="Ward L.M."/>
            <person name="Pace L.A."/>
            <person name="Fischer W.W."/>
        </authorList>
    </citation>
    <scope>NUCLEOTIDE SEQUENCE [LARGE SCALE GENOMIC DNA]</scope>
    <source>
        <strain evidence="2 3">P3M-1</strain>
    </source>
</reference>
<protein>
    <recommendedName>
        <fullName evidence="1">PTS EIIA type-2 domain-containing protein</fullName>
    </recommendedName>
</protein>
<dbReference type="CDD" id="cd00211">
    <property type="entry name" value="PTS_IIA_fru"/>
    <property type="match status" value="1"/>
</dbReference>
<dbReference type="AlphaFoldDB" id="A0A0P6Y4M4"/>
<dbReference type="STRING" id="1134406.ADN00_11330"/>
<dbReference type="EMBL" id="LGCL01000025">
    <property type="protein sequence ID" value="KPL76547.1"/>
    <property type="molecule type" value="Genomic_DNA"/>
</dbReference>
<dbReference type="InterPro" id="IPR051541">
    <property type="entry name" value="PTS_SugarTrans_NitroReg"/>
</dbReference>
<dbReference type="OrthoDB" id="370976at2"/>
<dbReference type="InterPro" id="IPR002178">
    <property type="entry name" value="PTS_EIIA_type-2_dom"/>
</dbReference>
<name>A0A0P6Y4M4_9CHLR</name>
<dbReference type="Proteomes" id="UP000050417">
    <property type="component" value="Unassembled WGS sequence"/>
</dbReference>
<organism evidence="2 3">
    <name type="scientific">Ornatilinea apprima</name>
    <dbReference type="NCBI Taxonomy" id="1134406"/>
    <lineage>
        <taxon>Bacteria</taxon>
        <taxon>Bacillati</taxon>
        <taxon>Chloroflexota</taxon>
        <taxon>Anaerolineae</taxon>
        <taxon>Anaerolineales</taxon>
        <taxon>Anaerolineaceae</taxon>
        <taxon>Ornatilinea</taxon>
    </lineage>
</organism>
<dbReference type="Pfam" id="PF00359">
    <property type="entry name" value="PTS_EIIA_2"/>
    <property type="match status" value="1"/>
</dbReference>
<dbReference type="PATRIC" id="fig|1134406.4.peg.965"/>
<dbReference type="RefSeq" id="WP_075063126.1">
    <property type="nucleotide sequence ID" value="NZ_LGCL01000025.1"/>
</dbReference>
<gene>
    <name evidence="2" type="ORF">ADN00_11330</name>
</gene>
<dbReference type="InterPro" id="IPR016152">
    <property type="entry name" value="PTrfase/Anion_transptr"/>
</dbReference>
<dbReference type="PANTHER" id="PTHR47738:SF3">
    <property type="entry name" value="PHOSPHOTRANSFERASE SYSTEM MANNITOL_FRUCTOSE-SPECIFIC IIA DOMAIN CONTAINING PROTEIN"/>
    <property type="match status" value="1"/>
</dbReference>
<keyword evidence="3" id="KW-1185">Reference proteome</keyword>
<dbReference type="PROSITE" id="PS51094">
    <property type="entry name" value="PTS_EIIA_TYPE_2"/>
    <property type="match status" value="1"/>
</dbReference>
<sequence length="154" mass="16532">MSETIVRFLEPEAVVLGLKATTAREVIDTLGGKLMQAGYVRESFVEAALTRENSLPTGLPLAGEVNAAIPHTDVEHVLKPGLALATLAAPVVFKNMINPEEDVPVSLVFVMALDQPKAQVEMLQEIAGLLQNDALVSLLMQAKTYEEVKQALLG</sequence>
<accession>A0A0P6Y4M4</accession>
<comment type="caution">
    <text evidence="2">The sequence shown here is derived from an EMBL/GenBank/DDBJ whole genome shotgun (WGS) entry which is preliminary data.</text>
</comment>
<evidence type="ECO:0000259" key="1">
    <source>
        <dbReference type="PROSITE" id="PS51094"/>
    </source>
</evidence>
<dbReference type="Gene3D" id="3.40.930.10">
    <property type="entry name" value="Mannitol-specific EII, Chain A"/>
    <property type="match status" value="1"/>
</dbReference>
<dbReference type="PANTHER" id="PTHR47738">
    <property type="entry name" value="PTS SYSTEM FRUCTOSE-LIKE EIIA COMPONENT-RELATED"/>
    <property type="match status" value="1"/>
</dbReference>
<evidence type="ECO:0000313" key="3">
    <source>
        <dbReference type="Proteomes" id="UP000050417"/>
    </source>
</evidence>
<dbReference type="SUPFAM" id="SSF55804">
    <property type="entry name" value="Phoshotransferase/anion transport protein"/>
    <property type="match status" value="1"/>
</dbReference>
<evidence type="ECO:0000313" key="2">
    <source>
        <dbReference type="EMBL" id="KPL76547.1"/>
    </source>
</evidence>
<proteinExistence type="predicted"/>
<feature type="domain" description="PTS EIIA type-2" evidence="1">
    <location>
        <begin position="7"/>
        <end position="154"/>
    </location>
</feature>